<dbReference type="CDD" id="cd00870">
    <property type="entry name" value="PI3Ka_III"/>
    <property type="match status" value="1"/>
</dbReference>
<dbReference type="InterPro" id="IPR015433">
    <property type="entry name" value="PI3/4_kinase"/>
</dbReference>
<comment type="caution">
    <text evidence="14">The sequence shown here is derived from an EMBL/GenBank/DDBJ whole genome shotgun (WGS) entry which is preliminary data.</text>
</comment>
<dbReference type="Pfam" id="PF00613">
    <property type="entry name" value="PI3Ka"/>
    <property type="match status" value="1"/>
</dbReference>
<dbReference type="InterPro" id="IPR035892">
    <property type="entry name" value="C2_domain_sf"/>
</dbReference>
<dbReference type="PROSITE" id="PS50290">
    <property type="entry name" value="PI3_4_KINASE_3"/>
    <property type="match status" value="1"/>
</dbReference>
<evidence type="ECO:0000259" key="12">
    <source>
        <dbReference type="PROSITE" id="PS51545"/>
    </source>
</evidence>
<keyword evidence="4 8" id="KW-0547">Nucleotide-binding</keyword>
<evidence type="ECO:0000256" key="9">
    <source>
        <dbReference type="PROSITE-ProRule" id="PRU00880"/>
    </source>
</evidence>
<evidence type="ECO:0000256" key="4">
    <source>
        <dbReference type="ARBA" id="ARBA00022741"/>
    </source>
</evidence>
<dbReference type="EMBL" id="JAVRJZ010000010">
    <property type="protein sequence ID" value="KAK2717345.1"/>
    <property type="molecule type" value="Genomic_DNA"/>
</dbReference>
<evidence type="ECO:0000259" key="11">
    <source>
        <dbReference type="PROSITE" id="PS50290"/>
    </source>
</evidence>
<dbReference type="PROSITE" id="PS00916">
    <property type="entry name" value="PI3_4_KINASE_2"/>
    <property type="match status" value="1"/>
</dbReference>
<evidence type="ECO:0000256" key="3">
    <source>
        <dbReference type="ARBA" id="ARBA00022679"/>
    </source>
</evidence>
<dbReference type="Gene3D" id="1.10.1070.11">
    <property type="entry name" value="Phosphatidylinositol 3-/4-kinase, catalytic domain"/>
    <property type="match status" value="1"/>
</dbReference>
<dbReference type="InterPro" id="IPR057756">
    <property type="entry name" value="PI3-kinase_type3/VPS34_cat"/>
</dbReference>
<dbReference type="InterPro" id="IPR036940">
    <property type="entry name" value="PI3/4_kinase_cat_sf"/>
</dbReference>
<dbReference type="InterPro" id="IPR042236">
    <property type="entry name" value="PI3K_accessory_sf"/>
</dbReference>
<dbReference type="GO" id="GO:0000407">
    <property type="term" value="C:phagophore assembly site"/>
    <property type="evidence" value="ECO:0007669"/>
    <property type="project" value="TreeGrafter"/>
</dbReference>
<dbReference type="EC" id="2.7.1.137" evidence="1 8"/>
<evidence type="ECO:0000256" key="1">
    <source>
        <dbReference type="ARBA" id="ARBA00012073"/>
    </source>
</evidence>
<dbReference type="Gene3D" id="2.60.40.150">
    <property type="entry name" value="C2 domain"/>
    <property type="match status" value="1"/>
</dbReference>
<dbReference type="SMART" id="SM00145">
    <property type="entry name" value="PI3Ka"/>
    <property type="match status" value="1"/>
</dbReference>
<dbReference type="InterPro" id="IPR016024">
    <property type="entry name" value="ARM-type_fold"/>
</dbReference>
<dbReference type="PROSITE" id="PS51545">
    <property type="entry name" value="PIK_HELICAL"/>
    <property type="match status" value="1"/>
</dbReference>
<dbReference type="InterPro" id="IPR000403">
    <property type="entry name" value="PI3/4_kinase_cat_dom"/>
</dbReference>
<dbReference type="GO" id="GO:0048015">
    <property type="term" value="P:phosphatidylinositol-mediated signaling"/>
    <property type="evidence" value="ECO:0007669"/>
    <property type="project" value="TreeGrafter"/>
</dbReference>
<dbReference type="InterPro" id="IPR011009">
    <property type="entry name" value="Kinase-like_dom_sf"/>
</dbReference>
<dbReference type="Pfam" id="PF00792">
    <property type="entry name" value="PI3K_C2"/>
    <property type="match status" value="1"/>
</dbReference>
<dbReference type="SUPFAM" id="SSF49562">
    <property type="entry name" value="C2 domain (Calcium/lipid-binding domain, CaLB)"/>
    <property type="match status" value="1"/>
</dbReference>
<dbReference type="AlphaFoldDB" id="A0AA88LDB7"/>
<evidence type="ECO:0000256" key="10">
    <source>
        <dbReference type="SAM" id="MobiDB-lite"/>
    </source>
</evidence>
<dbReference type="GO" id="GO:0000045">
    <property type="term" value="P:autophagosome assembly"/>
    <property type="evidence" value="ECO:0007669"/>
    <property type="project" value="TreeGrafter"/>
</dbReference>
<feature type="domain" description="PIK helical" evidence="12">
    <location>
        <begin position="283"/>
        <end position="517"/>
    </location>
</feature>
<keyword evidence="6 8" id="KW-0067">ATP-binding</keyword>
<dbReference type="Gene3D" id="3.30.1010.10">
    <property type="entry name" value="Phosphatidylinositol 3-kinase Catalytic Subunit, Chain A, domain 4"/>
    <property type="match status" value="1"/>
</dbReference>
<comment type="catalytic activity">
    <reaction evidence="7">
        <text>a 1,2-diacyl-sn-glycero-3-phospho-(1D-myo-inositol) + ATP = a 1,2-diacyl-sn-glycero-3-phospho-(1D-myo-inositol-3-phosphate) + ADP + H(+)</text>
        <dbReference type="Rhea" id="RHEA:12709"/>
        <dbReference type="ChEBI" id="CHEBI:15378"/>
        <dbReference type="ChEBI" id="CHEBI:30616"/>
        <dbReference type="ChEBI" id="CHEBI:57880"/>
        <dbReference type="ChEBI" id="CHEBI:58088"/>
        <dbReference type="ChEBI" id="CHEBI:456216"/>
        <dbReference type="EC" id="2.7.1.137"/>
    </reaction>
    <physiologicalReaction direction="left-to-right" evidence="7">
        <dbReference type="Rhea" id="RHEA:12710"/>
    </physiologicalReaction>
</comment>
<dbReference type="InterPro" id="IPR001263">
    <property type="entry name" value="PI3K_accessory_dom"/>
</dbReference>
<dbReference type="GO" id="GO:0016303">
    <property type="term" value="F:1-phosphatidylinositol-3-kinase activity"/>
    <property type="evidence" value="ECO:0007669"/>
    <property type="project" value="UniProtKB-UniRule"/>
</dbReference>
<dbReference type="SUPFAM" id="SSF56112">
    <property type="entry name" value="Protein kinase-like (PK-like)"/>
    <property type="match status" value="1"/>
</dbReference>
<dbReference type="GO" id="GO:0005768">
    <property type="term" value="C:endosome"/>
    <property type="evidence" value="ECO:0007669"/>
    <property type="project" value="TreeGrafter"/>
</dbReference>
<dbReference type="FunFam" id="1.10.1070.11:FF:000002">
    <property type="entry name" value="Phosphatidylinositol 3-kinase catalytic subunit type 3"/>
    <property type="match status" value="1"/>
</dbReference>
<feature type="compositionally biased region" description="Acidic residues" evidence="10">
    <location>
        <begin position="431"/>
        <end position="441"/>
    </location>
</feature>
<dbReference type="Gene3D" id="1.25.40.70">
    <property type="entry name" value="Phosphatidylinositol 3-kinase, accessory domain (PIK)"/>
    <property type="match status" value="1"/>
</dbReference>
<dbReference type="PIRSF" id="PIRSF000587">
    <property type="entry name" value="PI3K_Vps34"/>
    <property type="match status" value="1"/>
</dbReference>
<proteinExistence type="inferred from homology"/>
<keyword evidence="5 8" id="KW-0418">Kinase</keyword>
<organism evidence="14 15">
    <name type="scientific">Artemia franciscana</name>
    <name type="common">Brine shrimp</name>
    <name type="synonym">Artemia sanfranciscana</name>
    <dbReference type="NCBI Taxonomy" id="6661"/>
    <lineage>
        <taxon>Eukaryota</taxon>
        <taxon>Metazoa</taxon>
        <taxon>Ecdysozoa</taxon>
        <taxon>Arthropoda</taxon>
        <taxon>Crustacea</taxon>
        <taxon>Branchiopoda</taxon>
        <taxon>Anostraca</taxon>
        <taxon>Artemiidae</taxon>
        <taxon>Artemia</taxon>
    </lineage>
</organism>
<dbReference type="Pfam" id="PF00454">
    <property type="entry name" value="PI3_PI4_kinase"/>
    <property type="match status" value="1"/>
</dbReference>
<dbReference type="PROSITE" id="PS00915">
    <property type="entry name" value="PI3_4_KINASE_1"/>
    <property type="match status" value="1"/>
</dbReference>
<evidence type="ECO:0000313" key="15">
    <source>
        <dbReference type="Proteomes" id="UP001187531"/>
    </source>
</evidence>
<evidence type="ECO:0000256" key="8">
    <source>
        <dbReference type="PIRNR" id="PIRNR000587"/>
    </source>
</evidence>
<dbReference type="InterPro" id="IPR018936">
    <property type="entry name" value="PI3/4_kinase_CS"/>
</dbReference>
<dbReference type="GO" id="GO:0034271">
    <property type="term" value="C:phosphatidylinositol 3-kinase complex, class III, type I"/>
    <property type="evidence" value="ECO:0007669"/>
    <property type="project" value="TreeGrafter"/>
</dbReference>
<feature type="domain" description="PI3K/PI4K catalytic" evidence="11">
    <location>
        <begin position="605"/>
        <end position="871"/>
    </location>
</feature>
<dbReference type="InterPro" id="IPR002420">
    <property type="entry name" value="PI3K-type_C2_dom"/>
</dbReference>
<name>A0AA88LDB7_ARTSF</name>
<dbReference type="GO" id="GO:0006897">
    <property type="term" value="P:endocytosis"/>
    <property type="evidence" value="ECO:0007669"/>
    <property type="project" value="TreeGrafter"/>
</dbReference>
<dbReference type="CDD" id="cd08397">
    <property type="entry name" value="C2_PI3K_class_III"/>
    <property type="match status" value="1"/>
</dbReference>
<accession>A0AA88LDB7</accession>
<evidence type="ECO:0000313" key="14">
    <source>
        <dbReference type="EMBL" id="KAK2717345.1"/>
    </source>
</evidence>
<keyword evidence="3 8" id="KW-0808">Transferase</keyword>
<dbReference type="PANTHER" id="PTHR10048:SF7">
    <property type="entry name" value="PHOSPHATIDYLINOSITOL 3-KINASE CATALYTIC SUBUNIT TYPE 3"/>
    <property type="match status" value="1"/>
</dbReference>
<feature type="domain" description="C2 PI3K-type" evidence="13">
    <location>
        <begin position="18"/>
        <end position="184"/>
    </location>
</feature>
<evidence type="ECO:0000256" key="6">
    <source>
        <dbReference type="ARBA" id="ARBA00022840"/>
    </source>
</evidence>
<dbReference type="SMART" id="SM00142">
    <property type="entry name" value="PI3K_C2"/>
    <property type="match status" value="1"/>
</dbReference>
<dbReference type="SMART" id="SM00146">
    <property type="entry name" value="PI3Kc"/>
    <property type="match status" value="1"/>
</dbReference>
<evidence type="ECO:0000256" key="2">
    <source>
        <dbReference type="ARBA" id="ARBA00019787"/>
    </source>
</evidence>
<dbReference type="GO" id="GO:0005777">
    <property type="term" value="C:peroxisome"/>
    <property type="evidence" value="ECO:0007669"/>
    <property type="project" value="TreeGrafter"/>
</dbReference>
<dbReference type="GO" id="GO:0034272">
    <property type="term" value="C:phosphatidylinositol 3-kinase complex, class III, type II"/>
    <property type="evidence" value="ECO:0007669"/>
    <property type="project" value="TreeGrafter"/>
</dbReference>
<dbReference type="CDD" id="cd00896">
    <property type="entry name" value="PI3Kc_III"/>
    <property type="match status" value="1"/>
</dbReference>
<dbReference type="PROSITE" id="PS51547">
    <property type="entry name" value="C2_PI3K"/>
    <property type="match status" value="1"/>
</dbReference>
<gene>
    <name evidence="14" type="ORF">QYM36_006210</name>
</gene>
<comment type="similarity">
    <text evidence="8 9">Belongs to the PI3/PI4-kinase family.</text>
</comment>
<dbReference type="Proteomes" id="UP001187531">
    <property type="component" value="Unassembled WGS sequence"/>
</dbReference>
<reference evidence="14" key="1">
    <citation type="submission" date="2023-07" db="EMBL/GenBank/DDBJ databases">
        <title>Chromosome-level genome assembly of Artemia franciscana.</title>
        <authorList>
            <person name="Jo E."/>
        </authorList>
    </citation>
    <scope>NUCLEOTIDE SEQUENCE</scope>
    <source>
        <tissue evidence="14">Whole body</tissue>
    </source>
</reference>
<dbReference type="InterPro" id="IPR008290">
    <property type="entry name" value="PI3K_Vps34"/>
</dbReference>
<evidence type="ECO:0000256" key="7">
    <source>
        <dbReference type="ARBA" id="ARBA00023985"/>
    </source>
</evidence>
<sequence>MARTTPPAKLHYIYSCDLDLNVQIKIGSLQGKIESKKFHNVLDNPLSSYTDSEELCVVCQVWADNEPLALPVTTSYKPLNGRQNRRNWNEWIKLPVKYCDLPFTSQLCLTIYECSEPGNYSPVGGTTLPLFGKLSVFRQGLYDLRVWRNEPADGFAESKTPGRPKDTESFTMERLAGLTRKHREGMLPHSDWLDRVAFREMEELNEKEKKMMDFLYLAIELPRIELNNLEYSIMYYEKPGDDLIIKPLKLKEYVVLPDPDLNQENLVEKKHHCLARSARSGQSDKFLKPDAATRDFLTRIVESPPTRTLSSDEQDVVWRFRFHLMSHKKALAKFLLCVNWDSPSEVRQAVDLMKDWSPLEPEDALELFSPRYKHSVVRKYAVSRIAKASDEDIQLYLLQLVQALKYEGMNHSVEPETLSIPLTDGSQADNESSEPEDEPDLEASQTLSDIIDEEIEALDTVSAQGFESSVDLATFLVNRACGNIVLANYFNWYLASECEEADKSAKHDSKTRNVYLAVRDRFFKQLQTSGRRSKQLRKVLKRQQIVWERITGLLKTVHREAANRKKKIERLQTLLEDKDFQKACGSETEPLVFPLEPRVRISGLDASKGSLFKSNLMPAFLSFKTENNKTFPAIFKIGDDLRQDQLVVQIIALMDKLLKRENLDLKLTPYRVLAMPNKTGFVEFIDSVPVAEVLEKDGSILEFFKKFHPDEKAPFGVAPEVMDSYIRSCAGYCVITYLLGVGDRHLDNLMLTNSGRIFHIDFGYILGRDPKPLPPPMKLTKEMIEAMGGVQSEHYQKFRKLCYTTFLHLRRHSNLVLNLFSLMVDATIPDIALEPDKTVKKVQDKFRLEMTDEEAVVYMQNMIDISATAVMAALVDHLHKIAQAWRK</sequence>
<keyword evidence="15" id="KW-1185">Reference proteome</keyword>
<dbReference type="GO" id="GO:0005524">
    <property type="term" value="F:ATP binding"/>
    <property type="evidence" value="ECO:0007669"/>
    <property type="project" value="UniProtKB-UniRule"/>
</dbReference>
<dbReference type="PANTHER" id="PTHR10048">
    <property type="entry name" value="PHOSPHATIDYLINOSITOL KINASE"/>
    <property type="match status" value="1"/>
</dbReference>
<protein>
    <recommendedName>
        <fullName evidence="2 8">Phosphatidylinositol 3-kinase catalytic subunit type 3</fullName>
        <ecNumber evidence="1 8">2.7.1.137</ecNumber>
    </recommendedName>
</protein>
<evidence type="ECO:0000256" key="5">
    <source>
        <dbReference type="ARBA" id="ARBA00022777"/>
    </source>
</evidence>
<dbReference type="FunFam" id="3.30.1010.10:FF:000002">
    <property type="entry name" value="Phosphatidylinositol 3-kinase catalytic subunit type 3"/>
    <property type="match status" value="1"/>
</dbReference>
<dbReference type="SUPFAM" id="SSF48371">
    <property type="entry name" value="ARM repeat"/>
    <property type="match status" value="1"/>
</dbReference>
<evidence type="ECO:0000259" key="13">
    <source>
        <dbReference type="PROSITE" id="PS51547"/>
    </source>
</evidence>
<feature type="region of interest" description="Disordered" evidence="10">
    <location>
        <begin position="417"/>
        <end position="444"/>
    </location>
</feature>